<keyword evidence="1" id="KW-0560">Oxidoreductase</keyword>
<dbReference type="RefSeq" id="WP_211854441.1">
    <property type="nucleotide sequence ID" value="NZ_JAAGBB010000025.1"/>
</dbReference>
<evidence type="ECO:0000313" key="4">
    <source>
        <dbReference type="EMBL" id="MBR0666705.1"/>
    </source>
</evidence>
<evidence type="ECO:0000256" key="1">
    <source>
        <dbReference type="ARBA" id="ARBA00023002"/>
    </source>
</evidence>
<sequence>MRFSNFLFPESRDQARDGQVLDEVLAEVQLCEALGMEALWLSEHHFDGNCAYVDPVAFAAVIAAATQRIRIGFAVAQMSLHHPIRLAEQLSLIDHVSKGRLIVGLGRGTNYNIYEYQGYGIDHEESQARFEEAAGILMQAWTSENGFSHRGRFWDLKVPVLRPRPYTRPHPFTIRATASEASITALGRQGEPFLMNVQSNDTTRHRIALWRQAAQEAGIGDAAIAAALGESWVWRNVFVAETDAEAERIGLPAFTAMQEHRAAMRNRVLAEQGLIMGHAGAPPPARIDPRHALICGSPATVAEQMQAVAATGAGGVILAFRMGPMSYAQVESSLTLFMEQVAPQLSQPLVAAAAGT</sequence>
<dbReference type="Gene3D" id="3.20.20.30">
    <property type="entry name" value="Luciferase-like domain"/>
    <property type="match status" value="1"/>
</dbReference>
<proteinExistence type="predicted"/>
<dbReference type="Proteomes" id="UP001196870">
    <property type="component" value="Unassembled WGS sequence"/>
</dbReference>
<dbReference type="EMBL" id="JAAGBB010000025">
    <property type="protein sequence ID" value="MBR0666705.1"/>
    <property type="molecule type" value="Genomic_DNA"/>
</dbReference>
<evidence type="ECO:0000256" key="2">
    <source>
        <dbReference type="ARBA" id="ARBA00023033"/>
    </source>
</evidence>
<dbReference type="PANTHER" id="PTHR30137:SF8">
    <property type="entry name" value="BLR5498 PROTEIN"/>
    <property type="match status" value="1"/>
</dbReference>
<evidence type="ECO:0000313" key="5">
    <source>
        <dbReference type="Proteomes" id="UP001196870"/>
    </source>
</evidence>
<organism evidence="4 5">
    <name type="scientific">Plastoroseomonas hellenica</name>
    <dbReference type="NCBI Taxonomy" id="2687306"/>
    <lineage>
        <taxon>Bacteria</taxon>
        <taxon>Pseudomonadati</taxon>
        <taxon>Pseudomonadota</taxon>
        <taxon>Alphaproteobacteria</taxon>
        <taxon>Acetobacterales</taxon>
        <taxon>Acetobacteraceae</taxon>
        <taxon>Plastoroseomonas</taxon>
    </lineage>
</organism>
<comment type="caution">
    <text evidence="4">The sequence shown here is derived from an EMBL/GenBank/DDBJ whole genome shotgun (WGS) entry which is preliminary data.</text>
</comment>
<keyword evidence="2" id="KW-0503">Monooxygenase</keyword>
<feature type="domain" description="Luciferase-like" evidence="3">
    <location>
        <begin position="1"/>
        <end position="313"/>
    </location>
</feature>
<reference evidence="5" key="1">
    <citation type="journal article" date="2021" name="Syst. Appl. Microbiol.">
        <title>Roseomonas hellenica sp. nov., isolated from roots of wild-growing Alkanna tinctoria.</title>
        <authorList>
            <person name="Rat A."/>
            <person name="Naranjo H.D."/>
            <person name="Lebbe L."/>
            <person name="Cnockaert M."/>
            <person name="Krigas N."/>
            <person name="Grigoriadou K."/>
            <person name="Maloupa E."/>
            <person name="Willems A."/>
        </authorList>
    </citation>
    <scope>NUCLEOTIDE SEQUENCE [LARGE SCALE GENOMIC DNA]</scope>
    <source>
        <strain evidence="5">LMG 31523</strain>
    </source>
</reference>
<gene>
    <name evidence="4" type="ORF">GXW71_20265</name>
</gene>
<evidence type="ECO:0000259" key="3">
    <source>
        <dbReference type="Pfam" id="PF00296"/>
    </source>
</evidence>
<dbReference type="SUPFAM" id="SSF51679">
    <property type="entry name" value="Bacterial luciferase-like"/>
    <property type="match status" value="1"/>
</dbReference>
<dbReference type="Pfam" id="PF00296">
    <property type="entry name" value="Bac_luciferase"/>
    <property type="match status" value="1"/>
</dbReference>
<name>A0ABS5F3J2_9PROT</name>
<dbReference type="InterPro" id="IPR050766">
    <property type="entry name" value="Bact_Lucif_Oxidored"/>
</dbReference>
<dbReference type="InterPro" id="IPR011251">
    <property type="entry name" value="Luciferase-like_dom"/>
</dbReference>
<protein>
    <submittedName>
        <fullName evidence="4">LLM class flavin-dependent oxidoreductase</fullName>
    </submittedName>
</protein>
<keyword evidence="5" id="KW-1185">Reference proteome</keyword>
<accession>A0ABS5F3J2</accession>
<dbReference type="InterPro" id="IPR036661">
    <property type="entry name" value="Luciferase-like_sf"/>
</dbReference>
<dbReference type="PANTHER" id="PTHR30137">
    <property type="entry name" value="LUCIFERASE-LIKE MONOOXYGENASE"/>
    <property type="match status" value="1"/>
</dbReference>